<dbReference type="Gene3D" id="1.10.8.60">
    <property type="match status" value="1"/>
</dbReference>
<dbReference type="InterPro" id="IPR027417">
    <property type="entry name" value="P-loop_NTPase"/>
</dbReference>
<evidence type="ECO:0000256" key="4">
    <source>
        <dbReference type="ARBA" id="ARBA00010550"/>
    </source>
</evidence>
<protein>
    <recommendedName>
        <fullName evidence="18">AAA+ ATPase domain-containing protein</fullName>
    </recommendedName>
</protein>
<dbReference type="InParanoid" id="A0A2G5CTK9"/>
<evidence type="ECO:0000256" key="1">
    <source>
        <dbReference type="ARBA" id="ARBA00001947"/>
    </source>
</evidence>
<evidence type="ECO:0000256" key="12">
    <source>
        <dbReference type="ARBA" id="ARBA00022946"/>
    </source>
</evidence>
<dbReference type="InterPro" id="IPR003959">
    <property type="entry name" value="ATPase_AAA_core"/>
</dbReference>
<keyword evidence="11" id="KW-0067">ATP-binding</keyword>
<organism evidence="19 20">
    <name type="scientific">Aquilegia coerulea</name>
    <name type="common">Rocky mountain columbine</name>
    <dbReference type="NCBI Taxonomy" id="218851"/>
    <lineage>
        <taxon>Eukaryota</taxon>
        <taxon>Viridiplantae</taxon>
        <taxon>Streptophyta</taxon>
        <taxon>Embryophyta</taxon>
        <taxon>Tracheophyta</taxon>
        <taxon>Spermatophyta</taxon>
        <taxon>Magnoliopsida</taxon>
        <taxon>Ranunculales</taxon>
        <taxon>Ranunculaceae</taxon>
        <taxon>Thalictroideae</taxon>
        <taxon>Aquilegia</taxon>
    </lineage>
</organism>
<dbReference type="GO" id="GO:0009507">
    <property type="term" value="C:chloroplast"/>
    <property type="evidence" value="ECO:0007669"/>
    <property type="project" value="TreeGrafter"/>
</dbReference>
<dbReference type="SUPFAM" id="SSF140990">
    <property type="entry name" value="FtsH protease domain-like"/>
    <property type="match status" value="1"/>
</dbReference>
<keyword evidence="8" id="KW-0547">Nucleotide-binding</keyword>
<keyword evidence="5" id="KW-0645">Protease</keyword>
<feature type="domain" description="AAA+ ATPase" evidence="18">
    <location>
        <begin position="406"/>
        <end position="541"/>
    </location>
</feature>
<keyword evidence="10" id="KW-0862">Zinc</keyword>
<comment type="subcellular location">
    <subcellularLocation>
        <location evidence="2">Mitochondrion membrane</location>
    </subcellularLocation>
</comment>
<dbReference type="Pfam" id="PF17862">
    <property type="entry name" value="AAA_lid_3"/>
    <property type="match status" value="1"/>
</dbReference>
<evidence type="ECO:0000256" key="8">
    <source>
        <dbReference type="ARBA" id="ARBA00022741"/>
    </source>
</evidence>
<keyword evidence="6" id="KW-0812">Transmembrane</keyword>
<dbReference type="EMBL" id="KZ305054">
    <property type="protein sequence ID" value="PIA34613.1"/>
    <property type="molecule type" value="Genomic_DNA"/>
</dbReference>
<dbReference type="GO" id="GO:0046872">
    <property type="term" value="F:metal ion binding"/>
    <property type="evidence" value="ECO:0007669"/>
    <property type="project" value="UniProtKB-KW"/>
</dbReference>
<dbReference type="GO" id="GO:0016887">
    <property type="term" value="F:ATP hydrolysis activity"/>
    <property type="evidence" value="ECO:0007669"/>
    <property type="project" value="InterPro"/>
</dbReference>
<dbReference type="InterPro" id="IPR037219">
    <property type="entry name" value="Peptidase_M41-like"/>
</dbReference>
<comment type="similarity">
    <text evidence="3">In the C-terminal section; belongs to the peptidase M41 family.</text>
</comment>
<dbReference type="GO" id="GO:0045037">
    <property type="term" value="P:protein import into chloroplast stroma"/>
    <property type="evidence" value="ECO:0007669"/>
    <property type="project" value="TreeGrafter"/>
</dbReference>
<evidence type="ECO:0000256" key="13">
    <source>
        <dbReference type="ARBA" id="ARBA00022989"/>
    </source>
</evidence>
<keyword evidence="15" id="KW-0496">Mitochondrion</keyword>
<dbReference type="InterPro" id="IPR041569">
    <property type="entry name" value="AAA_lid_3"/>
</dbReference>
<keyword evidence="17" id="KW-0175">Coiled coil</keyword>
<dbReference type="Proteomes" id="UP000230069">
    <property type="component" value="Unassembled WGS sequence"/>
</dbReference>
<keyword evidence="13" id="KW-1133">Transmembrane helix</keyword>
<reference evidence="19 20" key="1">
    <citation type="submission" date="2017-09" db="EMBL/GenBank/DDBJ databases">
        <title>WGS assembly of Aquilegia coerulea Goldsmith.</title>
        <authorList>
            <person name="Hodges S."/>
            <person name="Kramer E."/>
            <person name="Nordborg M."/>
            <person name="Tomkins J."/>
            <person name="Borevitz J."/>
            <person name="Derieg N."/>
            <person name="Yan J."/>
            <person name="Mihaltcheva S."/>
            <person name="Hayes R.D."/>
            <person name="Rokhsar D."/>
        </authorList>
    </citation>
    <scope>NUCLEOTIDE SEQUENCE [LARGE SCALE GENOMIC DNA]</scope>
    <source>
        <strain evidence="20">cv. Goldsmith</strain>
    </source>
</reference>
<evidence type="ECO:0000256" key="11">
    <source>
        <dbReference type="ARBA" id="ARBA00022840"/>
    </source>
</evidence>
<dbReference type="GO" id="GO:0031966">
    <property type="term" value="C:mitochondrial membrane"/>
    <property type="evidence" value="ECO:0007669"/>
    <property type="project" value="UniProtKB-SubCell"/>
</dbReference>
<dbReference type="PANTHER" id="PTHR23076:SF97">
    <property type="entry name" value="ATP-DEPENDENT ZINC METALLOPROTEASE YME1L1"/>
    <property type="match status" value="1"/>
</dbReference>
<dbReference type="SUPFAM" id="SSF52540">
    <property type="entry name" value="P-loop containing nucleoside triphosphate hydrolases"/>
    <property type="match status" value="1"/>
</dbReference>
<dbReference type="InterPro" id="IPR003960">
    <property type="entry name" value="ATPase_AAA_CS"/>
</dbReference>
<dbReference type="Pfam" id="PF01434">
    <property type="entry name" value="Peptidase_M41"/>
    <property type="match status" value="1"/>
</dbReference>
<dbReference type="CDD" id="cd19501">
    <property type="entry name" value="RecA-like_FtsH"/>
    <property type="match status" value="1"/>
</dbReference>
<dbReference type="GO" id="GO:0005524">
    <property type="term" value="F:ATP binding"/>
    <property type="evidence" value="ECO:0007669"/>
    <property type="project" value="UniProtKB-KW"/>
</dbReference>
<dbReference type="FunFam" id="3.40.50.300:FF:000195">
    <property type="entry name" value="ATP-dependent zinc metalloprotease FTSH 11"/>
    <property type="match status" value="1"/>
</dbReference>
<dbReference type="FunFam" id="1.10.8.60:FF:000001">
    <property type="entry name" value="ATP-dependent zinc metalloprotease FtsH"/>
    <property type="match status" value="1"/>
</dbReference>
<dbReference type="NCBIfam" id="TIGR01241">
    <property type="entry name" value="FtsH_fam"/>
    <property type="match status" value="1"/>
</dbReference>
<dbReference type="Gene3D" id="3.40.50.300">
    <property type="entry name" value="P-loop containing nucleotide triphosphate hydrolases"/>
    <property type="match status" value="1"/>
</dbReference>
<keyword evidence="9" id="KW-0378">Hydrolase</keyword>
<accession>A0A2G5CTK9</accession>
<keyword evidence="16" id="KW-0472">Membrane</keyword>
<dbReference type="GO" id="GO:0004176">
    <property type="term" value="F:ATP-dependent peptidase activity"/>
    <property type="evidence" value="ECO:0007669"/>
    <property type="project" value="InterPro"/>
</dbReference>
<dbReference type="PROSITE" id="PS00674">
    <property type="entry name" value="AAA"/>
    <property type="match status" value="1"/>
</dbReference>
<dbReference type="InterPro" id="IPR005936">
    <property type="entry name" value="FtsH"/>
</dbReference>
<evidence type="ECO:0000256" key="15">
    <source>
        <dbReference type="ARBA" id="ARBA00023128"/>
    </source>
</evidence>
<name>A0A2G5CTK9_AQUCA</name>
<dbReference type="AlphaFoldDB" id="A0A2G5CTK9"/>
<dbReference type="OrthoDB" id="1413014at2759"/>
<evidence type="ECO:0000256" key="9">
    <source>
        <dbReference type="ARBA" id="ARBA00022801"/>
    </source>
</evidence>
<dbReference type="InterPro" id="IPR000642">
    <property type="entry name" value="Peptidase_M41"/>
</dbReference>
<evidence type="ECO:0000313" key="20">
    <source>
        <dbReference type="Proteomes" id="UP000230069"/>
    </source>
</evidence>
<keyword evidence="12" id="KW-0809">Transit peptide</keyword>
<evidence type="ECO:0000256" key="6">
    <source>
        <dbReference type="ARBA" id="ARBA00022692"/>
    </source>
</evidence>
<proteinExistence type="inferred from homology"/>
<dbReference type="STRING" id="218851.A0A2G5CTK9"/>
<comment type="similarity">
    <text evidence="4">In the N-terminal section; belongs to the AAA ATPase family.</text>
</comment>
<dbReference type="GO" id="GO:0004222">
    <property type="term" value="F:metalloendopeptidase activity"/>
    <property type="evidence" value="ECO:0007669"/>
    <property type="project" value="InterPro"/>
</dbReference>
<sequence length="815" mass="90023">MTVLQASLLSRLPSSHLYYSKPLQRYNYSFFCPISVSSSSSSDKLCYSWKSRYITYAMLSENSNSNLRSESSQESVSGVENKQSLDFLEESSVVKNDESLKVEEEVLESSVVEAEALVDGTSSSSSIEDSVLLNENDKSKENGKLETKLPIFVFLMGLFASARARLEKVDLSKWLNWWPFLRQEKRLERLIAEADANPNNPAIQSALLSELNKQSPESVIRRFEQRDHAVDSKGVAEYLRALVVTNAIEEYLPDERSGKPSSLPILLQELKQRASENNEEPFLSPGISDKQPLHVVMVDPKASNRSTRFAQELVSTILFTVVVGLMWVMGAAALQKYIGSLGGIGPPGVGSSSSYAPKELNKEVMPEKNVKTFKDVKGCDDAKQELEEVVEYLKNPTKFTRLGGKLPKGILLTGAPGTGKTLLAKAIAGEAGVPFFYRAGSEFEEMFVGVGARRVRSLFQAAKKKAPCIIFIDEIDAIGSTRKQWEGHTKKTLHQLLVEMDGFEQNEGIILMAATNLPDILDPALTRPGRFDRHIVVPSPDVRGRQEILELYLQDKPLSDDVDVKAIARGTPGYNGADLANLVNIAAIKAAVEGVEKINAAQLEFAKDRIIMGAERKSMFLSEESKKLTAYHESGHAIVAFNTDGAHPIHKATIMPRGSALGMVTQLPSNDETSISRKQLLARLDVCMGGRVAEELIFGQEHITTGASSDLHQATELAQYMVSTCGMSDKIGPVYVKERPGSEMQSRVDAEVVRLLKEAYDRVKALLKKHEKALHALANALLEYETLSAEDIKRIVLPFREEDLIDQQEEELALA</sequence>
<dbReference type="FunCoup" id="A0A2G5CTK9">
    <property type="interactions" value="3014"/>
</dbReference>
<evidence type="ECO:0000256" key="5">
    <source>
        <dbReference type="ARBA" id="ARBA00022670"/>
    </source>
</evidence>
<evidence type="ECO:0000313" key="19">
    <source>
        <dbReference type="EMBL" id="PIA34613.1"/>
    </source>
</evidence>
<dbReference type="SMART" id="SM00382">
    <property type="entry name" value="AAA"/>
    <property type="match status" value="1"/>
</dbReference>
<comment type="cofactor">
    <cofactor evidence="1">
        <name>Zn(2+)</name>
        <dbReference type="ChEBI" id="CHEBI:29105"/>
    </cofactor>
</comment>
<dbReference type="Pfam" id="PF00004">
    <property type="entry name" value="AAA"/>
    <property type="match status" value="1"/>
</dbReference>
<evidence type="ECO:0000256" key="17">
    <source>
        <dbReference type="SAM" id="Coils"/>
    </source>
</evidence>
<dbReference type="PANTHER" id="PTHR23076">
    <property type="entry name" value="METALLOPROTEASE M41 FTSH"/>
    <property type="match status" value="1"/>
</dbReference>
<evidence type="ECO:0000256" key="7">
    <source>
        <dbReference type="ARBA" id="ARBA00022723"/>
    </source>
</evidence>
<keyword evidence="20" id="KW-1185">Reference proteome</keyword>
<keyword evidence="7" id="KW-0479">Metal-binding</keyword>
<keyword evidence="14" id="KW-0482">Metalloprotease</keyword>
<evidence type="ECO:0000256" key="3">
    <source>
        <dbReference type="ARBA" id="ARBA00010044"/>
    </source>
</evidence>
<gene>
    <name evidence="19" type="ORF">AQUCO_03700121v1</name>
</gene>
<dbReference type="HAMAP" id="MF_01458">
    <property type="entry name" value="FtsH"/>
    <property type="match status" value="1"/>
</dbReference>
<evidence type="ECO:0000256" key="16">
    <source>
        <dbReference type="ARBA" id="ARBA00023136"/>
    </source>
</evidence>
<evidence type="ECO:0000256" key="14">
    <source>
        <dbReference type="ARBA" id="ARBA00023049"/>
    </source>
</evidence>
<evidence type="ECO:0000256" key="10">
    <source>
        <dbReference type="ARBA" id="ARBA00022833"/>
    </source>
</evidence>
<dbReference type="InterPro" id="IPR003593">
    <property type="entry name" value="AAA+_ATPase"/>
</dbReference>
<dbReference type="Gene3D" id="1.20.58.760">
    <property type="entry name" value="Peptidase M41"/>
    <property type="match status" value="1"/>
</dbReference>
<dbReference type="FunFam" id="1.20.58.760:FF:000002">
    <property type="entry name" value="ATP-dependent zinc metalloprotease FtsH"/>
    <property type="match status" value="1"/>
</dbReference>
<evidence type="ECO:0000259" key="18">
    <source>
        <dbReference type="SMART" id="SM00382"/>
    </source>
</evidence>
<dbReference type="GO" id="GO:0006508">
    <property type="term" value="P:proteolysis"/>
    <property type="evidence" value="ECO:0007669"/>
    <property type="project" value="UniProtKB-KW"/>
</dbReference>
<evidence type="ECO:0000256" key="2">
    <source>
        <dbReference type="ARBA" id="ARBA00004325"/>
    </source>
</evidence>
<feature type="coiled-coil region" evidence="17">
    <location>
        <begin position="753"/>
        <end position="787"/>
    </location>
</feature>